<dbReference type="GO" id="GO:0004674">
    <property type="term" value="F:protein serine/threonine kinase activity"/>
    <property type="evidence" value="ECO:0007669"/>
    <property type="project" value="TreeGrafter"/>
</dbReference>
<dbReference type="InterPro" id="IPR001245">
    <property type="entry name" value="Ser-Thr/Tyr_kinase_cat_dom"/>
</dbReference>
<dbReference type="InterPro" id="IPR011009">
    <property type="entry name" value="Kinase-like_dom_sf"/>
</dbReference>
<dbReference type="SMART" id="SM00220">
    <property type="entry name" value="S_TKc"/>
    <property type="match status" value="1"/>
</dbReference>
<name>A0A7S2LGQ3_9STRA</name>
<dbReference type="Gene3D" id="3.30.200.20">
    <property type="entry name" value="Phosphorylase Kinase, domain 1"/>
    <property type="match status" value="1"/>
</dbReference>
<dbReference type="EMBL" id="HBGZ01016158">
    <property type="protein sequence ID" value="CAD9604604.1"/>
    <property type="molecule type" value="Transcribed_RNA"/>
</dbReference>
<dbReference type="InterPro" id="IPR051681">
    <property type="entry name" value="Ser/Thr_Kinases-Pseudokinases"/>
</dbReference>
<dbReference type="PANTHER" id="PTHR44329">
    <property type="entry name" value="SERINE/THREONINE-PROTEIN KINASE TNNI3K-RELATED"/>
    <property type="match status" value="1"/>
</dbReference>
<dbReference type="InterPro" id="IPR000719">
    <property type="entry name" value="Prot_kinase_dom"/>
</dbReference>
<evidence type="ECO:0000256" key="1">
    <source>
        <dbReference type="SAM" id="MobiDB-lite"/>
    </source>
</evidence>
<proteinExistence type="predicted"/>
<dbReference type="AlphaFoldDB" id="A0A7S2LGQ3"/>
<gene>
    <name evidence="3" type="ORF">SMAR0320_LOCUS11571</name>
</gene>
<organism evidence="3">
    <name type="scientific">Skeletonema marinoi</name>
    <dbReference type="NCBI Taxonomy" id="267567"/>
    <lineage>
        <taxon>Eukaryota</taxon>
        <taxon>Sar</taxon>
        <taxon>Stramenopiles</taxon>
        <taxon>Ochrophyta</taxon>
        <taxon>Bacillariophyta</taxon>
        <taxon>Coscinodiscophyceae</taxon>
        <taxon>Thalassiosirophycidae</taxon>
        <taxon>Thalassiosirales</taxon>
        <taxon>Skeletonemataceae</taxon>
        <taxon>Skeletonema</taxon>
        <taxon>Skeletonema marinoi-dohrnii complex</taxon>
    </lineage>
</organism>
<dbReference type="Pfam" id="PF07714">
    <property type="entry name" value="PK_Tyr_Ser-Thr"/>
    <property type="match status" value="1"/>
</dbReference>
<feature type="region of interest" description="Disordered" evidence="1">
    <location>
        <begin position="1"/>
        <end position="45"/>
    </location>
</feature>
<feature type="compositionally biased region" description="Low complexity" evidence="1">
    <location>
        <begin position="29"/>
        <end position="45"/>
    </location>
</feature>
<feature type="region of interest" description="Disordered" evidence="1">
    <location>
        <begin position="53"/>
        <end position="72"/>
    </location>
</feature>
<dbReference type="GO" id="GO:0005524">
    <property type="term" value="F:ATP binding"/>
    <property type="evidence" value="ECO:0007669"/>
    <property type="project" value="InterPro"/>
</dbReference>
<dbReference type="Gene3D" id="1.10.510.10">
    <property type="entry name" value="Transferase(Phosphotransferase) domain 1"/>
    <property type="match status" value="1"/>
</dbReference>
<evidence type="ECO:0000313" key="3">
    <source>
        <dbReference type="EMBL" id="CAD9604604.1"/>
    </source>
</evidence>
<accession>A0A7S2LGQ3</accession>
<reference evidence="3" key="1">
    <citation type="submission" date="2021-01" db="EMBL/GenBank/DDBJ databases">
        <authorList>
            <person name="Corre E."/>
            <person name="Pelletier E."/>
            <person name="Niang G."/>
            <person name="Scheremetjew M."/>
            <person name="Finn R."/>
            <person name="Kale V."/>
            <person name="Holt S."/>
            <person name="Cochrane G."/>
            <person name="Meng A."/>
            <person name="Brown T."/>
            <person name="Cohen L."/>
        </authorList>
    </citation>
    <scope>NUCLEOTIDE SEQUENCE</scope>
    <source>
        <strain evidence="3">SM1012Den-03</strain>
    </source>
</reference>
<dbReference type="SUPFAM" id="SSF56112">
    <property type="entry name" value="Protein kinase-like (PK-like)"/>
    <property type="match status" value="1"/>
</dbReference>
<dbReference type="PROSITE" id="PS50011">
    <property type="entry name" value="PROTEIN_KINASE_DOM"/>
    <property type="match status" value="1"/>
</dbReference>
<sequence>MIGGAARRLSKRLSGFNVDDRRSSDPGAGTISTSQSSSGKSISKISMRRFSTRYSLDEGEEEDDGSHRDDHEVISIHAVNRASEKRDSFRAELPQSLLQTHDDRDCVAPIKLEEISFGPKLGSGEYSNVFEIQSFNLQELDDTHETKTAEELEKRRLLKQCEKYRETKKARYAVKHLKGDYFRNHDSDKCIQAVSDLALEAEFLASLSHPHIMKLRGLAFNGTSGFETGPTGYFLIIDRLFETLVDRIQRWAKSSAIEKGKFFSLRRSISLGGSFSIPVGKVSAKDLSKTNSLPPSTGEDKPMDERLSVALQIAAGLKYLHSHHIIFRDLKPANIGFDVRGDVKIFDFGLARVMPDDGCPYTDKFVMSGAGTPRYMSPECLKLGESYNMKADIYSFAIILWEILSASRSYAFVKSREQLIQHVVHKDGRPHISEEWPSSIRGMMESSFDKDMCLRPKASLFYDIIRGELKKIRNGNALGLNDTWLQRRRSDVSLKNLFSSEDDVTRLSSSSAKLKMHAEIIRRITDEEEVDESFHLFDGPS</sequence>
<protein>
    <recommendedName>
        <fullName evidence="2">Protein kinase domain-containing protein</fullName>
    </recommendedName>
</protein>
<feature type="domain" description="Protein kinase" evidence="2">
    <location>
        <begin position="115"/>
        <end position="485"/>
    </location>
</feature>
<evidence type="ECO:0000259" key="2">
    <source>
        <dbReference type="PROSITE" id="PS50011"/>
    </source>
</evidence>